<accession>A0ABR3GA18</accession>
<organism evidence="9 10">
    <name type="scientific">Discina gigas</name>
    <dbReference type="NCBI Taxonomy" id="1032678"/>
    <lineage>
        <taxon>Eukaryota</taxon>
        <taxon>Fungi</taxon>
        <taxon>Dikarya</taxon>
        <taxon>Ascomycota</taxon>
        <taxon>Pezizomycotina</taxon>
        <taxon>Pezizomycetes</taxon>
        <taxon>Pezizales</taxon>
        <taxon>Discinaceae</taxon>
        <taxon>Discina</taxon>
    </lineage>
</organism>
<feature type="domain" description="C2H2-type" evidence="8">
    <location>
        <begin position="211"/>
        <end position="238"/>
    </location>
</feature>
<reference evidence="9 10" key="1">
    <citation type="submission" date="2024-02" db="EMBL/GenBank/DDBJ databases">
        <title>Discinaceae phylogenomics.</title>
        <authorList>
            <person name="Dirks A.C."/>
            <person name="James T.Y."/>
        </authorList>
    </citation>
    <scope>NUCLEOTIDE SEQUENCE [LARGE SCALE GENOMIC DNA]</scope>
    <source>
        <strain evidence="9 10">ACD0624</strain>
    </source>
</reference>
<protein>
    <recommendedName>
        <fullName evidence="8">C2H2-type domain-containing protein</fullName>
    </recommendedName>
</protein>
<dbReference type="EMBL" id="JBBBZM010000150">
    <property type="protein sequence ID" value="KAL0632790.1"/>
    <property type="molecule type" value="Genomic_DNA"/>
</dbReference>
<dbReference type="Pfam" id="PF00096">
    <property type="entry name" value="zf-C2H2"/>
    <property type="match status" value="1"/>
</dbReference>
<dbReference type="Pfam" id="PF12874">
    <property type="entry name" value="zf-met"/>
    <property type="match status" value="1"/>
</dbReference>
<dbReference type="InterPro" id="IPR013087">
    <property type="entry name" value="Znf_C2H2_type"/>
</dbReference>
<dbReference type="Pfam" id="PF13912">
    <property type="entry name" value="zf-C2H2_6"/>
    <property type="match status" value="2"/>
</dbReference>
<gene>
    <name evidence="9" type="ORF">Q9L58_008306</name>
</gene>
<evidence type="ECO:0000256" key="6">
    <source>
        <dbReference type="ARBA" id="ARBA00023242"/>
    </source>
</evidence>
<keyword evidence="3" id="KW-0677">Repeat</keyword>
<evidence type="ECO:0000259" key="8">
    <source>
        <dbReference type="PROSITE" id="PS50157"/>
    </source>
</evidence>
<keyword evidence="6" id="KW-0539">Nucleus</keyword>
<keyword evidence="4 7" id="KW-0863">Zinc-finger</keyword>
<evidence type="ECO:0000256" key="2">
    <source>
        <dbReference type="ARBA" id="ARBA00022723"/>
    </source>
</evidence>
<keyword evidence="5" id="KW-0862">Zinc</keyword>
<comment type="caution">
    <text evidence="9">The sequence shown here is derived from an EMBL/GenBank/DDBJ whole genome shotgun (WGS) entry which is preliminary data.</text>
</comment>
<feature type="domain" description="C2H2-type" evidence="8">
    <location>
        <begin position="51"/>
        <end position="79"/>
    </location>
</feature>
<proteinExistence type="predicted"/>
<dbReference type="Pfam" id="PF12171">
    <property type="entry name" value="zf-C2H2_jaz"/>
    <property type="match status" value="1"/>
</dbReference>
<dbReference type="InterPro" id="IPR022755">
    <property type="entry name" value="Znf_C2H2_jaz"/>
</dbReference>
<name>A0ABR3GA18_9PEZI</name>
<evidence type="ECO:0000313" key="10">
    <source>
        <dbReference type="Proteomes" id="UP001447188"/>
    </source>
</evidence>
<evidence type="ECO:0000256" key="1">
    <source>
        <dbReference type="ARBA" id="ARBA00004123"/>
    </source>
</evidence>
<sequence>MGVVRWRQAIVIPLFYDDGRPSSPATLDPHPLLIQTIEFCYQIIVVSMARYRCNICDRDFFSWDALDQHNSAVHRTSERAPRRSQQDQFECDNCDRDFYSRDALDQHNSAVHRTSQRALRQSHQGLFECDDCDRDFYSRDALDQHNSAVHPTYRPTRTRNPPRIAAHRPQFSCSICRKDFVNEYALDQHLVSDAHPEDLHGGRRRSPAPVYKCDECGRTFDVKDMLTLHAVNHVTERLRGW</sequence>
<keyword evidence="10" id="KW-1185">Reference proteome</keyword>
<dbReference type="Proteomes" id="UP001447188">
    <property type="component" value="Unassembled WGS sequence"/>
</dbReference>
<evidence type="ECO:0000313" key="9">
    <source>
        <dbReference type="EMBL" id="KAL0632790.1"/>
    </source>
</evidence>
<feature type="domain" description="C2H2-type" evidence="8">
    <location>
        <begin position="89"/>
        <end position="117"/>
    </location>
</feature>
<dbReference type="PROSITE" id="PS50157">
    <property type="entry name" value="ZINC_FINGER_C2H2_2"/>
    <property type="match status" value="5"/>
</dbReference>
<feature type="domain" description="C2H2-type" evidence="8">
    <location>
        <begin position="171"/>
        <end position="205"/>
    </location>
</feature>
<keyword evidence="2" id="KW-0479">Metal-binding</keyword>
<dbReference type="SMART" id="SM00355">
    <property type="entry name" value="ZnF_C2H2"/>
    <property type="match status" value="5"/>
</dbReference>
<evidence type="ECO:0000256" key="5">
    <source>
        <dbReference type="ARBA" id="ARBA00022833"/>
    </source>
</evidence>
<dbReference type="SUPFAM" id="SSF57667">
    <property type="entry name" value="beta-beta-alpha zinc fingers"/>
    <property type="match status" value="2"/>
</dbReference>
<evidence type="ECO:0000256" key="4">
    <source>
        <dbReference type="ARBA" id="ARBA00022771"/>
    </source>
</evidence>
<dbReference type="PANTHER" id="PTHR24394:SF29">
    <property type="entry name" value="MYONEURIN"/>
    <property type="match status" value="1"/>
</dbReference>
<dbReference type="PROSITE" id="PS00028">
    <property type="entry name" value="ZINC_FINGER_C2H2_1"/>
    <property type="match status" value="5"/>
</dbReference>
<dbReference type="InterPro" id="IPR036236">
    <property type="entry name" value="Znf_C2H2_sf"/>
</dbReference>
<dbReference type="Gene3D" id="3.30.160.60">
    <property type="entry name" value="Classic Zinc Finger"/>
    <property type="match status" value="2"/>
</dbReference>
<evidence type="ECO:0000256" key="7">
    <source>
        <dbReference type="PROSITE-ProRule" id="PRU00042"/>
    </source>
</evidence>
<feature type="domain" description="C2H2-type" evidence="8">
    <location>
        <begin position="127"/>
        <end position="155"/>
    </location>
</feature>
<comment type="subcellular location">
    <subcellularLocation>
        <location evidence="1">Nucleus</location>
    </subcellularLocation>
</comment>
<dbReference type="PANTHER" id="PTHR24394">
    <property type="entry name" value="ZINC FINGER PROTEIN"/>
    <property type="match status" value="1"/>
</dbReference>
<evidence type="ECO:0000256" key="3">
    <source>
        <dbReference type="ARBA" id="ARBA00022737"/>
    </source>
</evidence>